<evidence type="ECO:0000259" key="2">
    <source>
        <dbReference type="Pfam" id="PF13229"/>
    </source>
</evidence>
<evidence type="ECO:0000313" key="4">
    <source>
        <dbReference type="EMBL" id="KAG7354009.1"/>
    </source>
</evidence>
<keyword evidence="5" id="KW-1185">Reference proteome</keyword>
<reference evidence="3" key="1">
    <citation type="journal article" date="2021" name="Sci. Rep.">
        <title>Diploid genomic architecture of Nitzschia inconspicua, an elite biomass production diatom.</title>
        <authorList>
            <person name="Oliver A."/>
            <person name="Podell S."/>
            <person name="Pinowska A."/>
            <person name="Traller J.C."/>
            <person name="Smith S.R."/>
            <person name="McClure R."/>
            <person name="Beliaev A."/>
            <person name="Bohutskyi P."/>
            <person name="Hill E.A."/>
            <person name="Rabines A."/>
            <person name="Zheng H."/>
            <person name="Allen L.Z."/>
            <person name="Kuo A."/>
            <person name="Grigoriev I.V."/>
            <person name="Allen A.E."/>
            <person name="Hazlebeck D."/>
            <person name="Allen E.E."/>
        </authorList>
    </citation>
    <scope>NUCLEOTIDE SEQUENCE</scope>
    <source>
        <strain evidence="3">Hildebrandi</strain>
    </source>
</reference>
<proteinExistence type="predicted"/>
<feature type="region of interest" description="Disordered" evidence="1">
    <location>
        <begin position="68"/>
        <end position="87"/>
    </location>
</feature>
<dbReference type="AlphaFoldDB" id="A0A9K3K4I7"/>
<feature type="compositionally biased region" description="Low complexity" evidence="1">
    <location>
        <begin position="68"/>
        <end position="84"/>
    </location>
</feature>
<comment type="caution">
    <text evidence="3">The sequence shown here is derived from an EMBL/GenBank/DDBJ whole genome shotgun (WGS) entry which is preliminary data.</text>
</comment>
<dbReference type="InterPro" id="IPR039448">
    <property type="entry name" value="Beta_helix"/>
</dbReference>
<sequence length="583" mass="63708">MALRERTGTLDLESRPSSTTRDKKLNFLQRWAKTMNHPSRPSGTTNRPTTNSCHPMASTVTAAVPLSMRSATASSRSPSSVIESRQPQTYITSSHQPYTSKRHMVYSSPTTSNLFEWMQTECPGEILPRILAFAGPRMATTLSKTNHFWNDLLKDDATWRIMCEDLYKWKEGDEIPGSWKDFYKYNPCVPVDYSTVHAALSLVDVARRDNVAQPSTVRLLLRPGRYILREAITIQDINDNSTNTSTRPTNRPVAVEVATMEHFPEIFFPTVLEVARSASCSLAEPAPSKKRKASIRQIFQCRTVDVEENNNPDNEPVDVDAVGAGGIPAELLLENHPLVPAGVPLSPSSSALSTATVKRASLILKTRRHNEPLIRVRQGSITIRNIELKHNSIGTDIWNGNAAVQLQPPMGPDEQPIMLTPPPTVFLDRVEVTSSSGRGIVNIDGGLLNITNSYIHDCAATGVYVGGPGSRANIERTDVVRNGYGNNQHRRGIARGHSGIYLEQGHASIIDCNVSQNSLTGISAVSPENAVLTLQDSDLMSNGTFQLEMPAAGTVAHRNSSTSNITLATTGLAPTRSGLVTED</sequence>
<dbReference type="EMBL" id="JAGRRH010000016">
    <property type="protein sequence ID" value="KAG7354009.1"/>
    <property type="molecule type" value="Genomic_DNA"/>
</dbReference>
<feature type="compositionally biased region" description="Polar residues" evidence="1">
    <location>
        <begin position="36"/>
        <end position="54"/>
    </location>
</feature>
<dbReference type="EMBL" id="JAGRRH010000098">
    <property type="protein sequence ID" value="KAG7336996.1"/>
    <property type="molecule type" value="Genomic_DNA"/>
</dbReference>
<feature type="region of interest" description="Disordered" evidence="1">
    <location>
        <begin position="1"/>
        <end position="54"/>
    </location>
</feature>
<feature type="compositionally biased region" description="Basic and acidic residues" evidence="1">
    <location>
        <begin position="1"/>
        <end position="25"/>
    </location>
</feature>
<dbReference type="Pfam" id="PF13229">
    <property type="entry name" value="Beta_helix"/>
    <property type="match status" value="1"/>
</dbReference>
<reference evidence="3" key="2">
    <citation type="submission" date="2021-04" db="EMBL/GenBank/DDBJ databases">
        <authorList>
            <person name="Podell S."/>
        </authorList>
    </citation>
    <scope>NUCLEOTIDE SEQUENCE</scope>
    <source>
        <strain evidence="3">Hildebrandi</strain>
    </source>
</reference>
<evidence type="ECO:0000313" key="3">
    <source>
        <dbReference type="EMBL" id="KAG7336996.1"/>
    </source>
</evidence>
<feature type="domain" description="Right handed beta helix" evidence="2">
    <location>
        <begin position="382"/>
        <end position="557"/>
    </location>
</feature>
<evidence type="ECO:0000256" key="1">
    <source>
        <dbReference type="SAM" id="MobiDB-lite"/>
    </source>
</evidence>
<protein>
    <recommendedName>
        <fullName evidence="2">Right handed beta helix domain-containing protein</fullName>
    </recommendedName>
</protein>
<evidence type="ECO:0000313" key="5">
    <source>
        <dbReference type="Proteomes" id="UP000693970"/>
    </source>
</evidence>
<dbReference type="OrthoDB" id="45379at2759"/>
<dbReference type="Proteomes" id="UP000693970">
    <property type="component" value="Unassembled WGS sequence"/>
</dbReference>
<accession>A0A9K3K4I7</accession>
<organism evidence="3 5">
    <name type="scientific">Nitzschia inconspicua</name>
    <dbReference type="NCBI Taxonomy" id="303405"/>
    <lineage>
        <taxon>Eukaryota</taxon>
        <taxon>Sar</taxon>
        <taxon>Stramenopiles</taxon>
        <taxon>Ochrophyta</taxon>
        <taxon>Bacillariophyta</taxon>
        <taxon>Bacillariophyceae</taxon>
        <taxon>Bacillariophycidae</taxon>
        <taxon>Bacillariales</taxon>
        <taxon>Bacillariaceae</taxon>
        <taxon>Nitzschia</taxon>
    </lineage>
</organism>
<name>A0A9K3K4I7_9STRA</name>
<gene>
    <name evidence="4" type="ORF">IV203_003365</name>
    <name evidence="3" type="ORF">IV203_017535</name>
</gene>